<accession>A0ACB6QF75</accession>
<protein>
    <submittedName>
        <fullName evidence="1">Uncharacterized protein</fullName>
    </submittedName>
</protein>
<feature type="non-terminal residue" evidence="1">
    <location>
        <position position="59"/>
    </location>
</feature>
<evidence type="ECO:0000313" key="2">
    <source>
        <dbReference type="Proteomes" id="UP000799755"/>
    </source>
</evidence>
<gene>
    <name evidence="1" type="ORF">BDR25DRAFT_157717</name>
</gene>
<organism evidence="1 2">
    <name type="scientific">Lindgomyces ingoldianus</name>
    <dbReference type="NCBI Taxonomy" id="673940"/>
    <lineage>
        <taxon>Eukaryota</taxon>
        <taxon>Fungi</taxon>
        <taxon>Dikarya</taxon>
        <taxon>Ascomycota</taxon>
        <taxon>Pezizomycotina</taxon>
        <taxon>Dothideomycetes</taxon>
        <taxon>Pleosporomycetidae</taxon>
        <taxon>Pleosporales</taxon>
        <taxon>Lindgomycetaceae</taxon>
        <taxon>Lindgomyces</taxon>
    </lineage>
</organism>
<reference evidence="1" key="1">
    <citation type="journal article" date="2020" name="Stud. Mycol.">
        <title>101 Dothideomycetes genomes: a test case for predicting lifestyles and emergence of pathogens.</title>
        <authorList>
            <person name="Haridas S."/>
            <person name="Albert R."/>
            <person name="Binder M."/>
            <person name="Bloem J."/>
            <person name="Labutti K."/>
            <person name="Salamov A."/>
            <person name="Andreopoulos B."/>
            <person name="Baker S."/>
            <person name="Barry K."/>
            <person name="Bills G."/>
            <person name="Bluhm B."/>
            <person name="Cannon C."/>
            <person name="Castanera R."/>
            <person name="Culley D."/>
            <person name="Daum C."/>
            <person name="Ezra D."/>
            <person name="Gonzalez J."/>
            <person name="Henrissat B."/>
            <person name="Kuo A."/>
            <person name="Liang C."/>
            <person name="Lipzen A."/>
            <person name="Lutzoni F."/>
            <person name="Magnuson J."/>
            <person name="Mondo S."/>
            <person name="Nolan M."/>
            <person name="Ohm R."/>
            <person name="Pangilinan J."/>
            <person name="Park H.-J."/>
            <person name="Ramirez L."/>
            <person name="Alfaro M."/>
            <person name="Sun H."/>
            <person name="Tritt A."/>
            <person name="Yoshinaga Y."/>
            <person name="Zwiers L.-H."/>
            <person name="Turgeon B."/>
            <person name="Goodwin S."/>
            <person name="Spatafora J."/>
            <person name="Crous P."/>
            <person name="Grigoriev I."/>
        </authorList>
    </citation>
    <scope>NUCLEOTIDE SEQUENCE</scope>
    <source>
        <strain evidence="1">ATCC 200398</strain>
    </source>
</reference>
<sequence>KKRPYSCFCGENFIRHSHLTRHQLCHTGEKAFECPVCERRYARKDLLQRHLRDVHDKVL</sequence>
<evidence type="ECO:0000313" key="1">
    <source>
        <dbReference type="EMBL" id="KAF2465649.1"/>
    </source>
</evidence>
<name>A0ACB6QF75_9PLEO</name>
<comment type="caution">
    <text evidence="1">The sequence shown here is derived from an EMBL/GenBank/DDBJ whole genome shotgun (WGS) entry which is preliminary data.</text>
</comment>
<proteinExistence type="predicted"/>
<feature type="non-terminal residue" evidence="1">
    <location>
        <position position="1"/>
    </location>
</feature>
<keyword evidence="2" id="KW-1185">Reference proteome</keyword>
<dbReference type="Proteomes" id="UP000799755">
    <property type="component" value="Unassembled WGS sequence"/>
</dbReference>
<dbReference type="EMBL" id="MU003529">
    <property type="protein sequence ID" value="KAF2465649.1"/>
    <property type="molecule type" value="Genomic_DNA"/>
</dbReference>